<dbReference type="AlphaFoldDB" id="A0A0F9SI28"/>
<feature type="compositionally biased region" description="Polar residues" evidence="1">
    <location>
        <begin position="12"/>
        <end position="21"/>
    </location>
</feature>
<dbReference type="EMBL" id="LAZR01000640">
    <property type="protein sequence ID" value="KKN61937.1"/>
    <property type="molecule type" value="Genomic_DNA"/>
</dbReference>
<feature type="compositionally biased region" description="Basic residues" evidence="1">
    <location>
        <begin position="1"/>
        <end position="11"/>
    </location>
</feature>
<gene>
    <name evidence="2" type="ORF">LCGC14_0517060</name>
</gene>
<feature type="region of interest" description="Disordered" evidence="1">
    <location>
        <begin position="1"/>
        <end position="21"/>
    </location>
</feature>
<reference evidence="2" key="1">
    <citation type="journal article" date="2015" name="Nature">
        <title>Complex archaea that bridge the gap between prokaryotes and eukaryotes.</title>
        <authorList>
            <person name="Spang A."/>
            <person name="Saw J.H."/>
            <person name="Jorgensen S.L."/>
            <person name="Zaremba-Niedzwiedzka K."/>
            <person name="Martijn J."/>
            <person name="Lind A.E."/>
            <person name="van Eijk R."/>
            <person name="Schleper C."/>
            <person name="Guy L."/>
            <person name="Ettema T.J."/>
        </authorList>
    </citation>
    <scope>NUCLEOTIDE SEQUENCE</scope>
</reference>
<name>A0A0F9SI28_9ZZZZ</name>
<organism evidence="2">
    <name type="scientific">marine sediment metagenome</name>
    <dbReference type="NCBI Taxonomy" id="412755"/>
    <lineage>
        <taxon>unclassified sequences</taxon>
        <taxon>metagenomes</taxon>
        <taxon>ecological metagenomes</taxon>
    </lineage>
</organism>
<evidence type="ECO:0000313" key="2">
    <source>
        <dbReference type="EMBL" id="KKN61937.1"/>
    </source>
</evidence>
<proteinExistence type="predicted"/>
<accession>A0A0F9SI28</accession>
<evidence type="ECO:0000256" key="1">
    <source>
        <dbReference type="SAM" id="MobiDB-lite"/>
    </source>
</evidence>
<sequence>MGKLIQFKRRQSPSSGHPLTNNATKWQIWRGRARGSFGRLLCLIKFPGFVEDIDINDSVTGQQLTVSSSPYFTRISVNGRDYYFDRLTGKFDGTGMGCSS</sequence>
<comment type="caution">
    <text evidence="2">The sequence shown here is derived from an EMBL/GenBank/DDBJ whole genome shotgun (WGS) entry which is preliminary data.</text>
</comment>
<protein>
    <submittedName>
        <fullName evidence="2">Uncharacterized protein</fullName>
    </submittedName>
</protein>